<feature type="short sequence motif" description="'HIGH' region" evidence="7">
    <location>
        <begin position="33"/>
        <end position="43"/>
    </location>
</feature>
<evidence type="ECO:0000256" key="8">
    <source>
        <dbReference type="RuleBase" id="RU363037"/>
    </source>
</evidence>
<sequence>MARMQDAPTPPRPPRSGSPDTPAGTGYRGRFAPSPTGPLHFGSLLAAFGSWLLARHAGGQWQVRIEDLDPPREVAGAAQAQLDTLAAFGLEPDLPVAWQSERHALYRAALDRLLAGGRAFACSCSRSELAAQGGIHRHCVATAARPRPAFRLRVADGSVVAFDDALQGPVRQDVASEVGDFVLLRADGCWAYQLAVVVDDAEQGITDVVRGADLLDSTPRQILLQRALGLPTPRYLHLPLVVDAHGHKLSKSSAAMPVDAGDPLPALRLAWSLLGQDPAPLRGIAGRDALLRCARHAFDPIHLTPRLHFHQATTTTAMEQPE</sequence>
<evidence type="ECO:0000256" key="2">
    <source>
        <dbReference type="ARBA" id="ARBA00022723"/>
    </source>
</evidence>
<dbReference type="Proteomes" id="UP001597033">
    <property type="component" value="Unassembled WGS sequence"/>
</dbReference>
<evidence type="ECO:0000313" key="11">
    <source>
        <dbReference type="EMBL" id="MFD1041845.1"/>
    </source>
</evidence>
<dbReference type="PANTHER" id="PTHR43311">
    <property type="entry name" value="GLUTAMATE--TRNA LIGASE"/>
    <property type="match status" value="1"/>
</dbReference>
<dbReference type="PANTHER" id="PTHR43311:SF1">
    <property type="entry name" value="GLUTAMYL-Q TRNA(ASP) SYNTHETASE"/>
    <property type="match status" value="1"/>
</dbReference>
<dbReference type="NCBIfam" id="NF004314">
    <property type="entry name" value="PRK05710.1-3"/>
    <property type="match status" value="1"/>
</dbReference>
<dbReference type="SUPFAM" id="SSF52374">
    <property type="entry name" value="Nucleotidylyl transferase"/>
    <property type="match status" value="1"/>
</dbReference>
<feature type="binding site" evidence="7">
    <location>
        <position position="251"/>
    </location>
    <ligand>
        <name>ATP</name>
        <dbReference type="ChEBI" id="CHEBI:30616"/>
    </ligand>
</feature>
<dbReference type="EMBL" id="JBHTKN010000003">
    <property type="protein sequence ID" value="MFD1041845.1"/>
    <property type="molecule type" value="Genomic_DNA"/>
</dbReference>
<gene>
    <name evidence="11" type="primary">gluQRS</name>
    <name evidence="7" type="synonym">gluQ</name>
    <name evidence="11" type="ORF">ACFQ2N_05725</name>
</gene>
<comment type="caution">
    <text evidence="11">The sequence shown here is derived from an EMBL/GenBank/DDBJ whole genome shotgun (WGS) entry which is preliminary data.</text>
</comment>
<keyword evidence="2" id="KW-0479">Metal-binding</keyword>
<evidence type="ECO:0000259" key="10">
    <source>
        <dbReference type="Pfam" id="PF00749"/>
    </source>
</evidence>
<dbReference type="NCBIfam" id="TIGR03838">
    <property type="entry name" value="queuosine_YadB"/>
    <property type="match status" value="1"/>
</dbReference>
<evidence type="ECO:0000256" key="5">
    <source>
        <dbReference type="ARBA" id="ARBA00022840"/>
    </source>
</evidence>
<evidence type="ECO:0000256" key="6">
    <source>
        <dbReference type="ARBA" id="ARBA00023146"/>
    </source>
</evidence>
<dbReference type="Pfam" id="PF00749">
    <property type="entry name" value="tRNA-synt_1c"/>
    <property type="match status" value="1"/>
</dbReference>
<feature type="binding site" evidence="7">
    <location>
        <position position="210"/>
    </location>
    <ligand>
        <name>L-glutamate</name>
        <dbReference type="ChEBI" id="CHEBI:29985"/>
    </ligand>
</feature>
<keyword evidence="1 7" id="KW-0436">Ligase</keyword>
<name>A0ABW3LY06_9GAMM</name>
<evidence type="ECO:0000256" key="4">
    <source>
        <dbReference type="ARBA" id="ARBA00022833"/>
    </source>
</evidence>
<dbReference type="InterPro" id="IPR049940">
    <property type="entry name" value="GluQ/Sye"/>
</dbReference>
<evidence type="ECO:0000256" key="9">
    <source>
        <dbReference type="SAM" id="MobiDB-lite"/>
    </source>
</evidence>
<keyword evidence="6 7" id="KW-0030">Aminoacyl-tRNA synthetase</keyword>
<evidence type="ECO:0000256" key="1">
    <source>
        <dbReference type="ARBA" id="ARBA00022598"/>
    </source>
</evidence>
<dbReference type="InterPro" id="IPR000924">
    <property type="entry name" value="Glu/Gln-tRNA-synth"/>
</dbReference>
<comment type="caution">
    <text evidence="7">Lacks conserved residue(s) required for the propagation of feature annotation.</text>
</comment>
<protein>
    <recommendedName>
        <fullName evidence="7">Glutamyl-Q tRNA(Asp) synthetase</fullName>
        <shortName evidence="7">Glu-Q-RSs</shortName>
        <ecNumber evidence="7">6.1.1.-</ecNumber>
    </recommendedName>
</protein>
<accession>A0ABW3LY06</accession>
<organism evidence="11 12">
    <name type="scientific">Pseudoxanthomonas kaohsiungensis</name>
    <dbReference type="NCBI Taxonomy" id="283923"/>
    <lineage>
        <taxon>Bacteria</taxon>
        <taxon>Pseudomonadati</taxon>
        <taxon>Pseudomonadota</taxon>
        <taxon>Gammaproteobacteria</taxon>
        <taxon>Lysobacterales</taxon>
        <taxon>Lysobacteraceae</taxon>
        <taxon>Pseudoxanthomonas</taxon>
    </lineage>
</organism>
<keyword evidence="3 7" id="KW-0547">Nucleotide-binding</keyword>
<feature type="region of interest" description="Disordered" evidence="9">
    <location>
        <begin position="1"/>
        <end position="32"/>
    </location>
</feature>
<proteinExistence type="inferred from homology"/>
<dbReference type="PRINTS" id="PR00987">
    <property type="entry name" value="TRNASYNTHGLU"/>
</dbReference>
<feature type="binding site" evidence="7">
    <location>
        <begin position="30"/>
        <end position="34"/>
    </location>
    <ligand>
        <name>L-glutamate</name>
        <dbReference type="ChEBI" id="CHEBI:29985"/>
    </ligand>
</feature>
<feature type="domain" description="Glutamyl/glutaminyl-tRNA synthetase class Ib catalytic" evidence="10">
    <location>
        <begin position="28"/>
        <end position="259"/>
    </location>
</feature>
<dbReference type="InterPro" id="IPR014729">
    <property type="entry name" value="Rossmann-like_a/b/a_fold"/>
</dbReference>
<feature type="short sequence motif" description="'KMSKS' region" evidence="7">
    <location>
        <begin position="248"/>
        <end position="252"/>
    </location>
</feature>
<keyword evidence="4" id="KW-0862">Zinc</keyword>
<evidence type="ECO:0000256" key="7">
    <source>
        <dbReference type="HAMAP-Rule" id="MF_01428"/>
    </source>
</evidence>
<dbReference type="InterPro" id="IPR022380">
    <property type="entry name" value="Glu-Q_tRNA(Asp)_Synthase"/>
</dbReference>
<evidence type="ECO:0000256" key="3">
    <source>
        <dbReference type="ARBA" id="ARBA00022741"/>
    </source>
</evidence>
<feature type="binding site" evidence="7">
    <location>
        <position position="192"/>
    </location>
    <ligand>
        <name>L-glutamate</name>
        <dbReference type="ChEBI" id="CHEBI:29985"/>
    </ligand>
</feature>
<dbReference type="EC" id="6.1.1.-" evidence="7"/>
<keyword evidence="5 7" id="KW-0067">ATP-binding</keyword>
<dbReference type="GO" id="GO:0016874">
    <property type="term" value="F:ligase activity"/>
    <property type="evidence" value="ECO:0007669"/>
    <property type="project" value="UniProtKB-KW"/>
</dbReference>
<keyword evidence="8" id="KW-0648">Protein biosynthesis</keyword>
<comment type="similarity">
    <text evidence="7">Belongs to the class-I aminoacyl-tRNA synthetase family. GluQ subfamily.</text>
</comment>
<dbReference type="RefSeq" id="WP_379655837.1">
    <property type="nucleotide sequence ID" value="NZ_JBHTKN010000003.1"/>
</dbReference>
<evidence type="ECO:0000313" key="12">
    <source>
        <dbReference type="Proteomes" id="UP001597033"/>
    </source>
</evidence>
<keyword evidence="12" id="KW-1185">Reference proteome</keyword>
<comment type="function">
    <text evidence="7">Catalyzes the tRNA-independent activation of glutamate in presence of ATP and the subsequent transfer of glutamate onto a tRNA(Asp). Glutamate is transferred on the 2-amino-5-(4,5-dihydroxy-2-cyclopenten-1-yl) moiety of the queuosine in the wobble position of the QUC anticodon.</text>
</comment>
<feature type="binding site" evidence="7">
    <location>
        <position position="66"/>
    </location>
    <ligand>
        <name>L-glutamate</name>
        <dbReference type="ChEBI" id="CHEBI:29985"/>
    </ligand>
</feature>
<dbReference type="InterPro" id="IPR020058">
    <property type="entry name" value="Glu/Gln-tRNA-synth_Ib_cat-dom"/>
</dbReference>
<dbReference type="HAMAP" id="MF_01428">
    <property type="entry name" value="Glu_Q_tRNA_synth"/>
    <property type="match status" value="1"/>
</dbReference>
<dbReference type="Gene3D" id="3.40.50.620">
    <property type="entry name" value="HUPs"/>
    <property type="match status" value="1"/>
</dbReference>
<reference evidence="12" key="1">
    <citation type="journal article" date="2019" name="Int. J. Syst. Evol. Microbiol.">
        <title>The Global Catalogue of Microorganisms (GCM) 10K type strain sequencing project: providing services to taxonomists for standard genome sequencing and annotation.</title>
        <authorList>
            <consortium name="The Broad Institute Genomics Platform"/>
            <consortium name="The Broad Institute Genome Sequencing Center for Infectious Disease"/>
            <person name="Wu L."/>
            <person name="Ma J."/>
        </authorList>
    </citation>
    <scope>NUCLEOTIDE SEQUENCE [LARGE SCALE GENOMIC DNA]</scope>
    <source>
        <strain evidence="12">CCUG 55854</strain>
    </source>
</reference>